<protein>
    <submittedName>
        <fullName evidence="2">Hypp2913 protein</fullName>
    </submittedName>
</protein>
<proteinExistence type="predicted"/>
<evidence type="ECO:0000313" key="3">
    <source>
        <dbReference type="Proteomes" id="UP000838412"/>
    </source>
</evidence>
<feature type="compositionally biased region" description="Basic and acidic residues" evidence="1">
    <location>
        <begin position="30"/>
        <end position="40"/>
    </location>
</feature>
<evidence type="ECO:0000313" key="2">
    <source>
        <dbReference type="EMBL" id="CAH1264216.1"/>
    </source>
</evidence>
<evidence type="ECO:0000256" key="1">
    <source>
        <dbReference type="SAM" id="MobiDB-lite"/>
    </source>
</evidence>
<dbReference type="EMBL" id="OV696689">
    <property type="protein sequence ID" value="CAH1264216.1"/>
    <property type="molecule type" value="Genomic_DNA"/>
</dbReference>
<keyword evidence="3" id="KW-1185">Reference proteome</keyword>
<dbReference type="OrthoDB" id="10017666at2759"/>
<accession>A0A8J9ZV68</accession>
<gene>
    <name evidence="2" type="primary">Hypp2913</name>
    <name evidence="2" type="ORF">BLAG_LOCUS18655</name>
</gene>
<feature type="region of interest" description="Disordered" evidence="1">
    <location>
        <begin position="123"/>
        <end position="161"/>
    </location>
</feature>
<sequence length="294" mass="33198">MAEDGSTRDFGTSPPPQHYSPLPVLTCRTFVRDREEEDGRSTILPPIYDEFPTTDMPAAPILSSSEFTSLDVNGSSLPLLDSRSGKRPRQQPTNKDVFPPQKTLHSKYQTPLLPLIAVDDKSRVDLVPPPSPKAYTTKKRKIRRKQERKRLPDVPPMTITSVGPTERRAFKTEVPPLTPSDSFLRWWTRARTTVHGRPLPAPSSPTPGEIALKRHLLDRHPDPPQTAPPDVNFYLGTGEGAREIDPVEFWKRKLVARTKQMGRDLTAGVRYWTRFPMNKARSFPRKEAVGLLTP</sequence>
<feature type="region of interest" description="Disordered" evidence="1">
    <location>
        <begin position="76"/>
        <end position="104"/>
    </location>
</feature>
<organism evidence="2 3">
    <name type="scientific">Branchiostoma lanceolatum</name>
    <name type="common">Common lancelet</name>
    <name type="synonym">Amphioxus lanceolatum</name>
    <dbReference type="NCBI Taxonomy" id="7740"/>
    <lineage>
        <taxon>Eukaryota</taxon>
        <taxon>Metazoa</taxon>
        <taxon>Chordata</taxon>
        <taxon>Cephalochordata</taxon>
        <taxon>Leptocardii</taxon>
        <taxon>Amphioxiformes</taxon>
        <taxon>Branchiostomatidae</taxon>
        <taxon>Branchiostoma</taxon>
    </lineage>
</organism>
<reference evidence="2" key="1">
    <citation type="submission" date="2022-01" db="EMBL/GenBank/DDBJ databases">
        <authorList>
            <person name="Braso-Vives M."/>
        </authorList>
    </citation>
    <scope>NUCLEOTIDE SEQUENCE</scope>
</reference>
<name>A0A8J9ZV68_BRALA</name>
<feature type="compositionally biased region" description="Basic residues" evidence="1">
    <location>
        <begin position="136"/>
        <end position="148"/>
    </location>
</feature>
<dbReference type="Proteomes" id="UP000838412">
    <property type="component" value="Chromosome 4"/>
</dbReference>
<dbReference type="AlphaFoldDB" id="A0A8J9ZV68"/>
<feature type="region of interest" description="Disordered" evidence="1">
    <location>
        <begin position="1"/>
        <end position="60"/>
    </location>
</feature>